<dbReference type="Pfam" id="PF11316">
    <property type="entry name" value="Rhamno_transf"/>
    <property type="match status" value="1"/>
</dbReference>
<dbReference type="GO" id="GO:0000428">
    <property type="term" value="C:DNA-directed RNA polymerase complex"/>
    <property type="evidence" value="ECO:0007669"/>
    <property type="project" value="UniProtKB-KW"/>
</dbReference>
<keyword evidence="2" id="KW-1185">Reference proteome</keyword>
<accession>A0ABQ5LUD9</accession>
<keyword evidence="1" id="KW-0240">DNA-directed RNA polymerase</keyword>
<evidence type="ECO:0000313" key="2">
    <source>
        <dbReference type="Proteomes" id="UP001144205"/>
    </source>
</evidence>
<name>A0ABQ5LUD9_9RHOB</name>
<dbReference type="Proteomes" id="UP001144205">
    <property type="component" value="Unassembled WGS sequence"/>
</dbReference>
<protein>
    <submittedName>
        <fullName evidence="1">DNA-directed RNA polymerase subunit beta</fullName>
    </submittedName>
</protein>
<sequence>MRSVAAPLRQKVNKKALSGISPVRQSAAMAAQGRQPSESTVKGVQVIGLCRFSVPSSGAFQTEHETIEERRAFLYDPRRLDQRFAWFEHVNLPGIEAQKDPAFTYILLLGEDLPEPWRARMEAHAARIPQMVIEYAPPIHHRQACADAMAKHIDPDAEAVIQFRQDDDDGVAVDFVQRLRRDFRKTRGVFKDRGLMALDYNRGINLHEKTGTLTPVPLYHSFLGAGFAVCTRPGDGNYVLDFYHHVIWQQMAAVTFPSAFMWVRGAHDGNDSGKVSENWKIKKDPAELRQILRKRFRIDLPAFKAALRVLDGSGKDVAE</sequence>
<evidence type="ECO:0000313" key="1">
    <source>
        <dbReference type="EMBL" id="GKY88509.1"/>
    </source>
</evidence>
<keyword evidence="1" id="KW-0804">Transcription</keyword>
<proteinExistence type="predicted"/>
<reference evidence="1" key="1">
    <citation type="journal article" date="2023" name="Int. J. Syst. Evol. Microbiol.">
        <title>Sinisalibacter aestuarii sp. nov., isolated from estuarine sediment of the Arakawa River.</title>
        <authorList>
            <person name="Arafat S.T."/>
            <person name="Hirano S."/>
            <person name="Sato A."/>
            <person name="Takeuchi K."/>
            <person name="Yasuda T."/>
            <person name="Terahara T."/>
            <person name="Hamada M."/>
            <person name="Kobayashi T."/>
        </authorList>
    </citation>
    <scope>NUCLEOTIDE SEQUENCE</scope>
    <source>
        <strain evidence="1">B-399</strain>
    </source>
</reference>
<dbReference type="EMBL" id="BROH01000006">
    <property type="protein sequence ID" value="GKY88509.1"/>
    <property type="molecule type" value="Genomic_DNA"/>
</dbReference>
<dbReference type="InterPro" id="IPR021466">
    <property type="entry name" value="Put_rhamnosyl_transferase"/>
</dbReference>
<comment type="caution">
    <text evidence="1">The sequence shown here is derived from an EMBL/GenBank/DDBJ whole genome shotgun (WGS) entry which is preliminary data.</text>
</comment>
<gene>
    <name evidence="1" type="ORF">STA1M1_23780</name>
</gene>
<organism evidence="1 2">
    <name type="scientific">Sinisalibacter aestuarii</name>
    <dbReference type="NCBI Taxonomy" id="2949426"/>
    <lineage>
        <taxon>Bacteria</taxon>
        <taxon>Pseudomonadati</taxon>
        <taxon>Pseudomonadota</taxon>
        <taxon>Alphaproteobacteria</taxon>
        <taxon>Rhodobacterales</taxon>
        <taxon>Roseobacteraceae</taxon>
        <taxon>Sinisalibacter</taxon>
    </lineage>
</organism>